<organism evidence="2 3">
    <name type="scientific">Crotalaria pallida</name>
    <name type="common">Smooth rattlebox</name>
    <name type="synonym">Crotalaria striata</name>
    <dbReference type="NCBI Taxonomy" id="3830"/>
    <lineage>
        <taxon>Eukaryota</taxon>
        <taxon>Viridiplantae</taxon>
        <taxon>Streptophyta</taxon>
        <taxon>Embryophyta</taxon>
        <taxon>Tracheophyta</taxon>
        <taxon>Spermatophyta</taxon>
        <taxon>Magnoliopsida</taxon>
        <taxon>eudicotyledons</taxon>
        <taxon>Gunneridae</taxon>
        <taxon>Pentapetalae</taxon>
        <taxon>rosids</taxon>
        <taxon>fabids</taxon>
        <taxon>Fabales</taxon>
        <taxon>Fabaceae</taxon>
        <taxon>Papilionoideae</taxon>
        <taxon>50 kb inversion clade</taxon>
        <taxon>genistoids sensu lato</taxon>
        <taxon>core genistoids</taxon>
        <taxon>Crotalarieae</taxon>
        <taxon>Crotalaria</taxon>
    </lineage>
</organism>
<dbReference type="InterPro" id="IPR013989">
    <property type="entry name" value="Dev_and_cell_death_domain"/>
</dbReference>
<dbReference type="EMBL" id="JAYWIO010000005">
    <property type="protein sequence ID" value="KAK7260692.1"/>
    <property type="molecule type" value="Genomic_DNA"/>
</dbReference>
<name>A0AAN9I033_CROPI</name>
<accession>A0AAN9I033</accession>
<dbReference type="Pfam" id="PF10539">
    <property type="entry name" value="Dev_Cell_Death"/>
    <property type="match status" value="1"/>
</dbReference>
<dbReference type="Proteomes" id="UP001372338">
    <property type="component" value="Unassembled WGS sequence"/>
</dbReference>
<dbReference type="GO" id="GO:0034976">
    <property type="term" value="P:response to endoplasmic reticulum stress"/>
    <property type="evidence" value="ECO:0007669"/>
    <property type="project" value="InterPro"/>
</dbReference>
<feature type="domain" description="DCD" evidence="1">
    <location>
        <begin position="1"/>
        <end position="93"/>
    </location>
</feature>
<gene>
    <name evidence="2" type="ORF">RIF29_26949</name>
</gene>
<proteinExistence type="predicted"/>
<keyword evidence="3" id="KW-1185">Reference proteome</keyword>
<dbReference type="PROSITE" id="PS51222">
    <property type="entry name" value="DCD"/>
    <property type="match status" value="1"/>
</dbReference>
<dbReference type="SMART" id="SM00767">
    <property type="entry name" value="DCD"/>
    <property type="match status" value="1"/>
</dbReference>
<dbReference type="PANTHER" id="PTHR46034:SF32">
    <property type="entry name" value="DCD DOMAIN-CONTAINING PROTEIN NRP-B"/>
    <property type="match status" value="1"/>
</dbReference>
<comment type="caution">
    <text evidence="2">The sequence shown here is derived from an EMBL/GenBank/DDBJ whole genome shotgun (WGS) entry which is preliminary data.</text>
</comment>
<evidence type="ECO:0000259" key="1">
    <source>
        <dbReference type="PROSITE" id="PS51222"/>
    </source>
</evidence>
<protein>
    <recommendedName>
        <fullName evidence="1">DCD domain-containing protein</fullName>
    </recommendedName>
</protein>
<evidence type="ECO:0000313" key="2">
    <source>
        <dbReference type="EMBL" id="KAK7260692.1"/>
    </source>
</evidence>
<dbReference type="AlphaFoldDB" id="A0AAN9I033"/>
<reference evidence="2 3" key="1">
    <citation type="submission" date="2024-01" db="EMBL/GenBank/DDBJ databases">
        <title>The genomes of 5 underutilized Papilionoideae crops provide insights into root nodulation and disease resistanc.</title>
        <authorList>
            <person name="Yuan L."/>
        </authorList>
    </citation>
    <scope>NUCLEOTIDE SEQUENCE [LARGE SCALE GENOMIC DNA]</scope>
    <source>
        <strain evidence="2">ZHUSHIDOU_FW_LH</strain>
        <tissue evidence="2">Leaf</tissue>
    </source>
</reference>
<evidence type="ECO:0000313" key="3">
    <source>
        <dbReference type="Proteomes" id="UP001372338"/>
    </source>
</evidence>
<sequence length="106" mass="12066">MPLFLYNYSTGQLHGIFQAASYGEDNIDPTAWANKNCPGESRFPSQVQVSTRKACDPLPPNVFRPVLHHYSGRKFRLRLTKHEAYSLLTLFVDDMTFKEAFKATPA</sequence>
<dbReference type="PANTHER" id="PTHR46034">
    <property type="match status" value="1"/>
</dbReference>
<dbReference type="InterPro" id="IPR044832">
    <property type="entry name" value="NRP-like"/>
</dbReference>